<comment type="caution">
    <text evidence="2">The sequence shown here is derived from an EMBL/GenBank/DDBJ whole genome shotgun (WGS) entry which is preliminary data.</text>
</comment>
<evidence type="ECO:0000313" key="2">
    <source>
        <dbReference type="EMBL" id="TFW11710.1"/>
    </source>
</evidence>
<reference evidence="2 3" key="1">
    <citation type="submission" date="2019-03" db="EMBL/GenBank/DDBJ databases">
        <title>Draft genome of Brevundimonas sp. a heavy metal resistant soil bacteria.</title>
        <authorList>
            <person name="Soto J."/>
        </authorList>
    </citation>
    <scope>NUCLEOTIDE SEQUENCE [LARGE SCALE GENOMIC DNA]</scope>
    <source>
        <strain evidence="2 3">B-10</strain>
    </source>
</reference>
<feature type="transmembrane region" description="Helical" evidence="1">
    <location>
        <begin position="357"/>
        <end position="378"/>
    </location>
</feature>
<protein>
    <submittedName>
        <fullName evidence="2">Chain-length determining protein</fullName>
    </submittedName>
</protein>
<keyword evidence="1" id="KW-0472">Membrane</keyword>
<proteinExistence type="predicted"/>
<organism evidence="2 3">
    <name type="scientific">Brevundimonas intermedia</name>
    <dbReference type="NCBI Taxonomy" id="74315"/>
    <lineage>
        <taxon>Bacteria</taxon>
        <taxon>Pseudomonadati</taxon>
        <taxon>Pseudomonadota</taxon>
        <taxon>Alphaproteobacteria</taxon>
        <taxon>Caulobacterales</taxon>
        <taxon>Caulobacteraceae</taxon>
        <taxon>Brevundimonas</taxon>
    </lineage>
</organism>
<name>A0A4Y9RRJ1_9CAUL</name>
<dbReference type="GO" id="GO:0005886">
    <property type="term" value="C:plasma membrane"/>
    <property type="evidence" value="ECO:0007669"/>
    <property type="project" value="TreeGrafter"/>
</dbReference>
<evidence type="ECO:0000256" key="1">
    <source>
        <dbReference type="SAM" id="Phobius"/>
    </source>
</evidence>
<dbReference type="AlphaFoldDB" id="A0A4Y9RRJ1"/>
<keyword evidence="1" id="KW-1133">Transmembrane helix</keyword>
<dbReference type="InterPro" id="IPR050445">
    <property type="entry name" value="Bact_polysacc_biosynth/exp"/>
</dbReference>
<dbReference type="RefSeq" id="WP_135194204.1">
    <property type="nucleotide sequence ID" value="NZ_SPVH01000006.1"/>
</dbReference>
<dbReference type="GO" id="GO:0004713">
    <property type="term" value="F:protein tyrosine kinase activity"/>
    <property type="evidence" value="ECO:0007669"/>
    <property type="project" value="TreeGrafter"/>
</dbReference>
<dbReference type="PANTHER" id="PTHR32309:SF13">
    <property type="entry name" value="FERRIC ENTEROBACTIN TRANSPORT PROTEIN FEPE"/>
    <property type="match status" value="1"/>
</dbReference>
<evidence type="ECO:0000313" key="3">
    <source>
        <dbReference type="Proteomes" id="UP000298216"/>
    </source>
</evidence>
<keyword evidence="1" id="KW-0812">Transmembrane</keyword>
<keyword evidence="3" id="KW-1185">Reference proteome</keyword>
<dbReference type="Proteomes" id="UP000298216">
    <property type="component" value="Unassembled WGS sequence"/>
</dbReference>
<feature type="transmembrane region" description="Helical" evidence="1">
    <location>
        <begin position="29"/>
        <end position="50"/>
    </location>
</feature>
<dbReference type="PANTHER" id="PTHR32309">
    <property type="entry name" value="TYROSINE-PROTEIN KINASE"/>
    <property type="match status" value="1"/>
</dbReference>
<sequence length="387" mass="42685">MAEQLRYIGALPEQGAARPRGLAALRRKLPLPFLIVVVLPTLIAIIYWGLIATPRYVSEAHFIVRKTEDARPNNLGMVLQGVGLSAGVSDSFVVQEYMGSRGAADTLDARFDLEKVFSRNGADLFSRYPGPFGRPSEEARFKALKRFVTVGYNGASGITMLRVQAFTPQDARAMNLALLGSGEDLVNRLNERSAADAIAEAQQAVVEATARRAQIQQQMTSFRNRERFIDPQTAAAESTQLISGLLSTLAQLRAEYAQIQQSAPQSPQLPTVRSRIAAYEAQVAQERAKLVGDESSLVPKISTYEGLVLQGELANRALTEASAALLTAQQDARRQKLYLDRIVEPNLPDRATQPQRLRAILIVFLSSMMIFLLGRLLWAGLREHRQE</sequence>
<dbReference type="OrthoDB" id="1523414at2"/>
<accession>A0A4Y9RRJ1</accession>
<gene>
    <name evidence="2" type="ORF">EGY25_06405</name>
</gene>
<dbReference type="EMBL" id="SPVH01000006">
    <property type="protein sequence ID" value="TFW11710.1"/>
    <property type="molecule type" value="Genomic_DNA"/>
</dbReference>